<dbReference type="Proteomes" id="UP000315103">
    <property type="component" value="Unassembled WGS sequence"/>
</dbReference>
<gene>
    <name evidence="1" type="ORF">FO441_06290</name>
</gene>
<evidence type="ECO:0000313" key="1">
    <source>
        <dbReference type="EMBL" id="TVT28021.1"/>
    </source>
</evidence>
<name>A0A558AUT5_9STAP</name>
<comment type="caution">
    <text evidence="1">The sequence shown here is derived from an EMBL/GenBank/DDBJ whole genome shotgun (WGS) entry which is preliminary data.</text>
</comment>
<dbReference type="Gene3D" id="1.10.3190.10">
    <property type="entry name" value="yfbu gene product, domain 2"/>
    <property type="match status" value="1"/>
</dbReference>
<reference evidence="1 2" key="1">
    <citation type="submission" date="2019-07" db="EMBL/GenBank/DDBJ databases">
        <title>Salinicoccus cyprini sp. nov., isolated from gastro-intestinal tract of mirror carp, Cyprinus carpio var. specularis, collected from Gobind Sagar Reservoir, Himachal Pradesh, India.</title>
        <authorList>
            <person name="Talwar C."/>
            <person name="Singh A.K."/>
            <person name="Lal R."/>
            <person name="Negi R.K."/>
        </authorList>
    </citation>
    <scope>NUCLEOTIDE SEQUENCE [LARGE SCALE GENOMIC DNA]</scope>
    <source>
        <strain evidence="1 2">CT19</strain>
    </source>
</reference>
<dbReference type="AlphaFoldDB" id="A0A558AUT5"/>
<dbReference type="InterPro" id="IPR023146">
    <property type="entry name" value="YfbU_alpha-helical_sf"/>
</dbReference>
<dbReference type="InterPro" id="IPR023145">
    <property type="entry name" value="YfbU_helix-hairpin_sf"/>
</dbReference>
<keyword evidence="2" id="KW-1185">Reference proteome</keyword>
<dbReference type="EMBL" id="VMSJ01000002">
    <property type="protein sequence ID" value="TVT28021.1"/>
    <property type="molecule type" value="Genomic_DNA"/>
</dbReference>
<dbReference type="InterPro" id="IPR005587">
    <property type="entry name" value="UPF0304_YfbU"/>
</dbReference>
<sequence length="212" mass="24976">MKVDDIKMRNLENPVIRLLYFNQYKILSLLDPINRSSYGYYMDILVEGIQKRYPDILEMVDAEGIRVDVSDEVDLILEMFAKLEKSLDCLPDELRNDLVDKYHVYFGGFDCSSKVEHHCFIYYNFLKRHQKVNIQKRTGMHANLSLHHYRQMAVTYRSLGYVAVLSAEQIRRVCIRKGRESQLLRPIHINFPEPWGAGGAQLVKEERFDLEE</sequence>
<dbReference type="Pfam" id="PF03887">
    <property type="entry name" value="YfbU"/>
    <property type="match status" value="1"/>
</dbReference>
<dbReference type="Gene3D" id="1.10.287.680">
    <property type="entry name" value="Helix hairpin bin"/>
    <property type="match status" value="1"/>
</dbReference>
<evidence type="ECO:0000313" key="2">
    <source>
        <dbReference type="Proteomes" id="UP000315103"/>
    </source>
</evidence>
<accession>A0A558AUT5</accession>
<dbReference type="OrthoDB" id="2388768at2"/>
<protein>
    <submittedName>
        <fullName evidence="1">Uncharacterized protein</fullName>
    </submittedName>
</protein>
<dbReference type="SUPFAM" id="SSF116960">
    <property type="entry name" value="YfbU-like"/>
    <property type="match status" value="1"/>
</dbReference>
<organism evidence="1 2">
    <name type="scientific">Salinicoccus cyprini</name>
    <dbReference type="NCBI Taxonomy" id="2493691"/>
    <lineage>
        <taxon>Bacteria</taxon>
        <taxon>Bacillati</taxon>
        <taxon>Bacillota</taxon>
        <taxon>Bacilli</taxon>
        <taxon>Bacillales</taxon>
        <taxon>Staphylococcaceae</taxon>
        <taxon>Salinicoccus</taxon>
    </lineage>
</organism>
<proteinExistence type="predicted"/>